<feature type="compositionally biased region" description="Basic and acidic residues" evidence="1">
    <location>
        <begin position="224"/>
        <end position="235"/>
    </location>
</feature>
<evidence type="ECO:0000256" key="1">
    <source>
        <dbReference type="SAM" id="MobiDB-lite"/>
    </source>
</evidence>
<feature type="compositionally biased region" description="Acidic residues" evidence="1">
    <location>
        <begin position="115"/>
        <end position="124"/>
    </location>
</feature>
<organism evidence="2 3">
    <name type="scientific">Nesidiocoris tenuis</name>
    <dbReference type="NCBI Taxonomy" id="355587"/>
    <lineage>
        <taxon>Eukaryota</taxon>
        <taxon>Metazoa</taxon>
        <taxon>Ecdysozoa</taxon>
        <taxon>Arthropoda</taxon>
        <taxon>Hexapoda</taxon>
        <taxon>Insecta</taxon>
        <taxon>Pterygota</taxon>
        <taxon>Neoptera</taxon>
        <taxon>Paraneoptera</taxon>
        <taxon>Hemiptera</taxon>
        <taxon>Heteroptera</taxon>
        <taxon>Panheteroptera</taxon>
        <taxon>Cimicomorpha</taxon>
        <taxon>Miridae</taxon>
        <taxon>Dicyphina</taxon>
        <taxon>Nesidiocoris</taxon>
    </lineage>
</organism>
<gene>
    <name evidence="2" type="ORF">NTJ_09883</name>
</gene>
<feature type="region of interest" description="Disordered" evidence="1">
    <location>
        <begin position="76"/>
        <end position="141"/>
    </location>
</feature>
<evidence type="ECO:0000313" key="3">
    <source>
        <dbReference type="Proteomes" id="UP001307889"/>
    </source>
</evidence>
<accession>A0ABN7AY10</accession>
<keyword evidence="3" id="KW-1185">Reference proteome</keyword>
<sequence>MEQGVKLKLGLALVLTQLLIYYYVPKGGHKGNAALSEVHGDFCRVSPVEKVCLTPLSALVHLCPQPKVVFAPAIKKSKNDQSSDEEDDGEEEKSKVIGKSQSQKKIKSQTGGENEKEDGQDEGGEMLSAENESQPKEENKETNLSCHIIIVLLVVSVGASLADCFQERARRKANPELMNSMGVRGEPSLNRRMSLADLTMQRHARRESQASFKPPSGQISKAVADQERFTDRRSSSQESPRGPSALAPSRQKSCPAPFLRRLSTIDLQDARDPQEVSWAERRRVRMIQRH</sequence>
<dbReference type="EMBL" id="AP028915">
    <property type="protein sequence ID" value="BES97070.1"/>
    <property type="molecule type" value="Genomic_DNA"/>
</dbReference>
<name>A0ABN7AY10_9HEMI</name>
<protein>
    <submittedName>
        <fullName evidence="2">Uncharacterized protein</fullName>
    </submittedName>
</protein>
<proteinExistence type="predicted"/>
<feature type="region of interest" description="Disordered" evidence="1">
    <location>
        <begin position="200"/>
        <end position="255"/>
    </location>
</feature>
<reference evidence="2 3" key="1">
    <citation type="submission" date="2023-09" db="EMBL/GenBank/DDBJ databases">
        <title>Nesidiocoris tenuis whole genome shotgun sequence.</title>
        <authorList>
            <person name="Shibata T."/>
            <person name="Shimoda M."/>
            <person name="Kobayashi T."/>
            <person name="Uehara T."/>
        </authorList>
    </citation>
    <scope>NUCLEOTIDE SEQUENCE [LARGE SCALE GENOMIC DNA]</scope>
    <source>
        <strain evidence="2 3">Japan</strain>
    </source>
</reference>
<evidence type="ECO:0000313" key="2">
    <source>
        <dbReference type="EMBL" id="BES97070.1"/>
    </source>
</evidence>
<dbReference type="Proteomes" id="UP001307889">
    <property type="component" value="Chromosome 7"/>
</dbReference>
<feature type="compositionally biased region" description="Acidic residues" evidence="1">
    <location>
        <begin position="82"/>
        <end position="91"/>
    </location>
</feature>